<protein>
    <submittedName>
        <fullName evidence="1">Uncharacterized protein</fullName>
    </submittedName>
</protein>
<reference evidence="1 2" key="1">
    <citation type="submission" date="2019-11" db="EMBL/GenBank/DDBJ databases">
        <title>Comparative genomics of hydrocarbon-degrading Desulfosarcina strains.</title>
        <authorList>
            <person name="Watanabe M."/>
            <person name="Kojima H."/>
            <person name="Fukui M."/>
        </authorList>
    </citation>
    <scope>NUCLEOTIDE SEQUENCE [LARGE SCALE GENOMIC DNA]</scope>
    <source>
        <strain evidence="1 2">PP31</strain>
    </source>
</reference>
<sequence length="211" mass="24307">MHDVEKKRKKLSGRIMFPTTHDITPNNLDACMVVLGKLLEAGNEVLVVSKPHFDCVKRICDDFERYRDLYEIDVDVNRQYRIIFRFTIGACDDQILSFWEPGAPSYSERKASLKHVYQRGFQTSVSAEPMLDTANIDALISDLSPFVTDKIWLGKLNHLGPLKKGADPYLMQEIRRIERGQTDASIKAIYRRYSDNPIVEWKDSIQRVVGI</sequence>
<dbReference type="Proteomes" id="UP000427769">
    <property type="component" value="Chromosome"/>
</dbReference>
<accession>A0A5K7ZEG9</accession>
<dbReference type="KEGG" id="dwd:DSCW_20240"/>
<organism evidence="1 2">
    <name type="scientific">Desulfosarcina widdelii</name>
    <dbReference type="NCBI Taxonomy" id="947919"/>
    <lineage>
        <taxon>Bacteria</taxon>
        <taxon>Pseudomonadati</taxon>
        <taxon>Thermodesulfobacteriota</taxon>
        <taxon>Desulfobacteria</taxon>
        <taxon>Desulfobacterales</taxon>
        <taxon>Desulfosarcinaceae</taxon>
        <taxon>Desulfosarcina</taxon>
    </lineage>
</organism>
<dbReference type="AlphaFoldDB" id="A0A5K7ZEG9"/>
<evidence type="ECO:0000313" key="2">
    <source>
        <dbReference type="Proteomes" id="UP000427769"/>
    </source>
</evidence>
<gene>
    <name evidence="1" type="ORF">DSCW_20240</name>
</gene>
<keyword evidence="2" id="KW-1185">Reference proteome</keyword>
<evidence type="ECO:0000313" key="1">
    <source>
        <dbReference type="EMBL" id="BBO74607.1"/>
    </source>
</evidence>
<dbReference type="Gene3D" id="3.80.30.30">
    <property type="match status" value="1"/>
</dbReference>
<name>A0A5K7ZEG9_9BACT</name>
<dbReference type="EMBL" id="AP021875">
    <property type="protein sequence ID" value="BBO74607.1"/>
    <property type="molecule type" value="Genomic_DNA"/>
</dbReference>
<proteinExistence type="predicted"/>